<dbReference type="AlphaFoldDB" id="A0A562T1K2"/>
<evidence type="ECO:0000313" key="2">
    <source>
        <dbReference type="EMBL" id="TWI86806.1"/>
    </source>
</evidence>
<feature type="signal peptide" evidence="1">
    <location>
        <begin position="1"/>
        <end position="20"/>
    </location>
</feature>
<dbReference type="EMBL" id="VLLG01000004">
    <property type="protein sequence ID" value="TWI86806.1"/>
    <property type="molecule type" value="Genomic_DNA"/>
</dbReference>
<comment type="caution">
    <text evidence="2">The sequence shown here is derived from an EMBL/GenBank/DDBJ whole genome shotgun (WGS) entry which is preliminary data.</text>
</comment>
<name>A0A562T1K2_CHIJA</name>
<reference evidence="2 3" key="1">
    <citation type="journal article" date="2013" name="Stand. Genomic Sci.">
        <title>Genomic Encyclopedia of Type Strains, Phase I: The one thousand microbial genomes (KMG-I) project.</title>
        <authorList>
            <person name="Kyrpides N.C."/>
            <person name="Woyke T."/>
            <person name="Eisen J.A."/>
            <person name="Garrity G."/>
            <person name="Lilburn T.G."/>
            <person name="Beck B.J."/>
            <person name="Whitman W.B."/>
            <person name="Hugenholtz P."/>
            <person name="Klenk H.P."/>
        </authorList>
    </citation>
    <scope>NUCLEOTIDE SEQUENCE [LARGE SCALE GENOMIC DNA]</scope>
    <source>
        <strain evidence="2 3">DSM 13484</strain>
    </source>
</reference>
<evidence type="ECO:0000256" key="1">
    <source>
        <dbReference type="SAM" id="SignalP"/>
    </source>
</evidence>
<keyword evidence="1" id="KW-0732">Signal</keyword>
<evidence type="ECO:0000313" key="3">
    <source>
        <dbReference type="Proteomes" id="UP000316778"/>
    </source>
</evidence>
<keyword evidence="3" id="KW-1185">Reference proteome</keyword>
<proteinExistence type="predicted"/>
<dbReference type="Proteomes" id="UP000316778">
    <property type="component" value="Unassembled WGS sequence"/>
</dbReference>
<accession>A0A562T1K2</accession>
<sequence>MKRYLAILLMLVYTAFSAVAIAQGHYSCSRYCMEESLPGDTTSPKEYSEHEVARRHEPPVLHQRHHYITRNTNSKILYGSHSAATRAASVPVHIRHCVFIL</sequence>
<gene>
    <name evidence="2" type="ORF">LX66_4070</name>
</gene>
<evidence type="ECO:0008006" key="4">
    <source>
        <dbReference type="Google" id="ProtNLM"/>
    </source>
</evidence>
<feature type="chain" id="PRO_5022190133" description="Secreted protein" evidence="1">
    <location>
        <begin position="21"/>
        <end position="101"/>
    </location>
</feature>
<dbReference type="RefSeq" id="WP_145716898.1">
    <property type="nucleotide sequence ID" value="NZ_BAAAFY010000004.1"/>
</dbReference>
<organism evidence="2 3">
    <name type="scientific">Chitinophaga japonensis</name>
    <name type="common">Flexibacter japonensis</name>
    <dbReference type="NCBI Taxonomy" id="104662"/>
    <lineage>
        <taxon>Bacteria</taxon>
        <taxon>Pseudomonadati</taxon>
        <taxon>Bacteroidota</taxon>
        <taxon>Chitinophagia</taxon>
        <taxon>Chitinophagales</taxon>
        <taxon>Chitinophagaceae</taxon>
        <taxon>Chitinophaga</taxon>
    </lineage>
</organism>
<protein>
    <recommendedName>
        <fullName evidence="4">Secreted protein</fullName>
    </recommendedName>
</protein>